<feature type="compositionally biased region" description="Basic and acidic residues" evidence="1">
    <location>
        <begin position="68"/>
        <end position="87"/>
    </location>
</feature>
<dbReference type="AlphaFoldDB" id="A0A6N8IRI2"/>
<keyword evidence="4" id="KW-1185">Reference proteome</keyword>
<protein>
    <submittedName>
        <fullName evidence="3">Uncharacterized protein</fullName>
    </submittedName>
</protein>
<feature type="chain" id="PRO_5026718873" evidence="2">
    <location>
        <begin position="20"/>
        <end position="120"/>
    </location>
</feature>
<keyword evidence="2" id="KW-0732">Signal</keyword>
<reference evidence="3 4" key="1">
    <citation type="submission" date="2019-12" db="EMBL/GenBank/DDBJ databases">
        <authorList>
            <person name="Huq M.A."/>
        </authorList>
    </citation>
    <scope>NUCLEOTIDE SEQUENCE [LARGE SCALE GENOMIC DNA]</scope>
    <source>
        <strain evidence="3 4">MAH-25</strain>
    </source>
</reference>
<sequence length="120" mass="12631">MKLYTAAAALLLAAPLAMAQSTTPPPQNDTIGKKADRAFDRAEDTTSRTVNPPPGEPSLGKKAGNVFDRMEAGTKRMWDNVTGKKDTTAPARVDNGPSDSHAMGAPAADPTVPRRADTSR</sequence>
<dbReference type="EMBL" id="WSEL01000003">
    <property type="protein sequence ID" value="MVQ29458.1"/>
    <property type="molecule type" value="Genomic_DNA"/>
</dbReference>
<evidence type="ECO:0000313" key="4">
    <source>
        <dbReference type="Proteomes" id="UP000469385"/>
    </source>
</evidence>
<feature type="region of interest" description="Disordered" evidence="1">
    <location>
        <begin position="16"/>
        <end position="120"/>
    </location>
</feature>
<evidence type="ECO:0000256" key="1">
    <source>
        <dbReference type="SAM" id="MobiDB-lite"/>
    </source>
</evidence>
<accession>A0A6N8IRI2</accession>
<feature type="signal peptide" evidence="2">
    <location>
        <begin position="1"/>
        <end position="19"/>
    </location>
</feature>
<proteinExistence type="predicted"/>
<organism evidence="3 4">
    <name type="scientific">Ramlibacter pinisoli</name>
    <dbReference type="NCBI Taxonomy" id="2682844"/>
    <lineage>
        <taxon>Bacteria</taxon>
        <taxon>Pseudomonadati</taxon>
        <taxon>Pseudomonadota</taxon>
        <taxon>Betaproteobacteria</taxon>
        <taxon>Burkholderiales</taxon>
        <taxon>Comamonadaceae</taxon>
        <taxon>Ramlibacter</taxon>
    </lineage>
</organism>
<evidence type="ECO:0000256" key="2">
    <source>
        <dbReference type="SAM" id="SignalP"/>
    </source>
</evidence>
<comment type="caution">
    <text evidence="3">The sequence shown here is derived from an EMBL/GenBank/DDBJ whole genome shotgun (WGS) entry which is preliminary data.</text>
</comment>
<name>A0A6N8IRI2_9BURK</name>
<evidence type="ECO:0000313" key="3">
    <source>
        <dbReference type="EMBL" id="MVQ29458.1"/>
    </source>
</evidence>
<dbReference type="RefSeq" id="WP_157397460.1">
    <property type="nucleotide sequence ID" value="NZ_WSEL01000003.1"/>
</dbReference>
<feature type="compositionally biased region" description="Basic and acidic residues" evidence="1">
    <location>
        <begin position="31"/>
        <end position="46"/>
    </location>
</feature>
<dbReference type="Proteomes" id="UP000469385">
    <property type="component" value="Unassembled WGS sequence"/>
</dbReference>
<gene>
    <name evidence="3" type="ORF">GON04_08365</name>
</gene>